<accession>A0AAN8WIP3</accession>
<organism evidence="7 8">
    <name type="scientific">Halocaridina rubra</name>
    <name type="common">Hawaiian red shrimp</name>
    <dbReference type="NCBI Taxonomy" id="373956"/>
    <lineage>
        <taxon>Eukaryota</taxon>
        <taxon>Metazoa</taxon>
        <taxon>Ecdysozoa</taxon>
        <taxon>Arthropoda</taxon>
        <taxon>Crustacea</taxon>
        <taxon>Multicrustacea</taxon>
        <taxon>Malacostraca</taxon>
        <taxon>Eumalacostraca</taxon>
        <taxon>Eucarida</taxon>
        <taxon>Decapoda</taxon>
        <taxon>Pleocyemata</taxon>
        <taxon>Caridea</taxon>
        <taxon>Atyoidea</taxon>
        <taxon>Atyidae</taxon>
        <taxon>Halocaridina</taxon>
    </lineage>
</organism>
<evidence type="ECO:0000256" key="1">
    <source>
        <dbReference type="ARBA" id="ARBA00004141"/>
    </source>
</evidence>
<sequence>QHGLIGYYKGLLPNLLRVVPATALTFVVYENTCHYLMSFRPSEEPAEEEKKTEEKNK</sequence>
<evidence type="ECO:0000256" key="2">
    <source>
        <dbReference type="ARBA" id="ARBA00006375"/>
    </source>
</evidence>
<evidence type="ECO:0000313" key="7">
    <source>
        <dbReference type="EMBL" id="KAK7028227.1"/>
    </source>
</evidence>
<keyword evidence="6" id="KW-0813">Transport</keyword>
<keyword evidence="8" id="KW-1185">Reference proteome</keyword>
<feature type="repeat" description="Solcar" evidence="5">
    <location>
        <begin position="1"/>
        <end position="35"/>
    </location>
</feature>
<comment type="caution">
    <text evidence="7">The sequence shown here is derived from an EMBL/GenBank/DDBJ whole genome shotgun (WGS) entry which is preliminary data.</text>
</comment>
<evidence type="ECO:0000313" key="8">
    <source>
        <dbReference type="Proteomes" id="UP001381693"/>
    </source>
</evidence>
<dbReference type="SUPFAM" id="SSF103506">
    <property type="entry name" value="Mitochondrial carrier"/>
    <property type="match status" value="1"/>
</dbReference>
<dbReference type="PROSITE" id="PS50920">
    <property type="entry name" value="SOLCAR"/>
    <property type="match status" value="1"/>
</dbReference>
<gene>
    <name evidence="7" type="ORF">SK128_011428</name>
</gene>
<protein>
    <submittedName>
        <fullName evidence="7">Uncharacterized protein</fullName>
    </submittedName>
</protein>
<evidence type="ECO:0000256" key="6">
    <source>
        <dbReference type="RuleBase" id="RU000488"/>
    </source>
</evidence>
<evidence type="ECO:0000256" key="3">
    <source>
        <dbReference type="ARBA" id="ARBA00022692"/>
    </source>
</evidence>
<comment type="subcellular location">
    <subcellularLocation>
        <location evidence="1">Membrane</location>
        <topology evidence="1">Multi-pass membrane protein</topology>
    </subcellularLocation>
</comment>
<dbReference type="Proteomes" id="UP001381693">
    <property type="component" value="Unassembled WGS sequence"/>
</dbReference>
<dbReference type="EMBL" id="JAXCGZ010022654">
    <property type="protein sequence ID" value="KAK7028227.1"/>
    <property type="molecule type" value="Genomic_DNA"/>
</dbReference>
<name>A0AAN8WIP3_HALRR</name>
<evidence type="ECO:0000256" key="5">
    <source>
        <dbReference type="PROSITE-ProRule" id="PRU00282"/>
    </source>
</evidence>
<dbReference type="AlphaFoldDB" id="A0AAN8WIP3"/>
<proteinExistence type="inferred from homology"/>
<keyword evidence="4 5" id="KW-0472">Membrane</keyword>
<reference evidence="7 8" key="1">
    <citation type="submission" date="2023-11" db="EMBL/GenBank/DDBJ databases">
        <title>Halocaridina rubra genome assembly.</title>
        <authorList>
            <person name="Smith C."/>
        </authorList>
    </citation>
    <scope>NUCLEOTIDE SEQUENCE [LARGE SCALE GENOMIC DNA]</scope>
    <source>
        <strain evidence="7">EP-1</strain>
        <tissue evidence="7">Whole</tissue>
    </source>
</reference>
<comment type="similarity">
    <text evidence="2 6">Belongs to the mitochondrial carrier (TC 2.A.29) family.</text>
</comment>
<dbReference type="InterPro" id="IPR018108">
    <property type="entry name" value="MCP_transmembrane"/>
</dbReference>
<evidence type="ECO:0000256" key="4">
    <source>
        <dbReference type="ARBA" id="ARBA00023136"/>
    </source>
</evidence>
<dbReference type="Gene3D" id="1.50.40.10">
    <property type="entry name" value="Mitochondrial carrier domain"/>
    <property type="match status" value="1"/>
</dbReference>
<dbReference type="InterPro" id="IPR023395">
    <property type="entry name" value="MCP_dom_sf"/>
</dbReference>
<keyword evidence="3 5" id="KW-0812">Transmembrane</keyword>
<dbReference type="Pfam" id="PF00153">
    <property type="entry name" value="Mito_carr"/>
    <property type="match status" value="1"/>
</dbReference>
<feature type="non-terminal residue" evidence="7">
    <location>
        <position position="1"/>
    </location>
</feature>
<dbReference type="GO" id="GO:0016020">
    <property type="term" value="C:membrane"/>
    <property type="evidence" value="ECO:0007669"/>
    <property type="project" value="UniProtKB-SubCell"/>
</dbReference>